<feature type="transmembrane region" description="Helical" evidence="1">
    <location>
        <begin position="141"/>
        <end position="163"/>
    </location>
</feature>
<dbReference type="GO" id="GO:0016020">
    <property type="term" value="C:membrane"/>
    <property type="evidence" value="ECO:0007669"/>
    <property type="project" value="InterPro"/>
</dbReference>
<feature type="transmembrane region" description="Helical" evidence="1">
    <location>
        <begin position="199"/>
        <end position="217"/>
    </location>
</feature>
<keyword evidence="3" id="KW-1185">Reference proteome</keyword>
<dbReference type="AlphaFoldDB" id="A0A429Y6U7"/>
<evidence type="ECO:0000256" key="1">
    <source>
        <dbReference type="SAM" id="Phobius"/>
    </source>
</evidence>
<sequence>MKLGTIAGLFSIHWQKSPLGEFTGLFHIQIVVRRMEGDQAYMIQDFLQVFLMTLVSDIDNMLILGAILRKHSYLEVTFLAAVLLTSTRTVYVGLVEGLSNVPLFHLVTGVILLFISFKLVTKLIYGAETFRPSRRSSFKKVKILAALAATDFLICWDGVLIISNISDQLAVISLGILGSLLISLYFLRLIIKLAATIPWINIVAGGFIAQNAITAIFKDPWLARWINYMDVLVPQVNIVNTAANGAVIIIVVIGLVSYITHHRIIIHRKF</sequence>
<keyword evidence="1" id="KW-0472">Membrane</keyword>
<dbReference type="Proteomes" id="UP000287156">
    <property type="component" value="Unassembled WGS sequence"/>
</dbReference>
<feature type="transmembrane region" description="Helical" evidence="1">
    <location>
        <begin position="73"/>
        <end position="91"/>
    </location>
</feature>
<accession>A0A429Y6U7</accession>
<comment type="caution">
    <text evidence="2">The sequence shown here is derived from an EMBL/GenBank/DDBJ whole genome shotgun (WGS) entry which is preliminary data.</text>
</comment>
<dbReference type="InterPro" id="IPR005496">
    <property type="entry name" value="Integral_membrane_TerC"/>
</dbReference>
<feature type="transmembrane region" description="Helical" evidence="1">
    <location>
        <begin position="169"/>
        <end position="187"/>
    </location>
</feature>
<reference evidence="2" key="1">
    <citation type="submission" date="2018-12" db="EMBL/GenBank/DDBJ databases">
        <authorList>
            <person name="Sun L."/>
            <person name="Chen Z."/>
        </authorList>
    </citation>
    <scope>NUCLEOTIDE SEQUENCE [LARGE SCALE GENOMIC DNA]</scope>
    <source>
        <strain evidence="2">3-2-2</strain>
    </source>
</reference>
<organism evidence="2 3">
    <name type="scientific">Siminovitchia acidinfaciens</name>
    <dbReference type="NCBI Taxonomy" id="2321395"/>
    <lineage>
        <taxon>Bacteria</taxon>
        <taxon>Bacillati</taxon>
        <taxon>Bacillota</taxon>
        <taxon>Bacilli</taxon>
        <taxon>Bacillales</taxon>
        <taxon>Bacillaceae</taxon>
        <taxon>Siminovitchia</taxon>
    </lineage>
</organism>
<protein>
    <recommendedName>
        <fullName evidence="4">TerC family protein</fullName>
    </recommendedName>
</protein>
<evidence type="ECO:0008006" key="4">
    <source>
        <dbReference type="Google" id="ProtNLM"/>
    </source>
</evidence>
<evidence type="ECO:0000313" key="3">
    <source>
        <dbReference type="Proteomes" id="UP000287156"/>
    </source>
</evidence>
<feature type="transmembrane region" description="Helical" evidence="1">
    <location>
        <begin position="237"/>
        <end position="259"/>
    </location>
</feature>
<name>A0A429Y6U7_9BACI</name>
<dbReference type="EMBL" id="QYTV02000001">
    <property type="protein sequence ID" value="RST77112.1"/>
    <property type="molecule type" value="Genomic_DNA"/>
</dbReference>
<keyword evidence="1" id="KW-0812">Transmembrane</keyword>
<feature type="transmembrane region" description="Helical" evidence="1">
    <location>
        <begin position="103"/>
        <end position="120"/>
    </location>
</feature>
<keyword evidence="1" id="KW-1133">Transmembrane helix</keyword>
<feature type="transmembrane region" description="Helical" evidence="1">
    <location>
        <begin position="46"/>
        <end position="66"/>
    </location>
</feature>
<evidence type="ECO:0000313" key="2">
    <source>
        <dbReference type="EMBL" id="RST77112.1"/>
    </source>
</evidence>
<gene>
    <name evidence="2" type="ORF">D4T97_001025</name>
</gene>
<proteinExistence type="predicted"/>
<dbReference type="OrthoDB" id="2877605at2"/>
<dbReference type="Pfam" id="PF03741">
    <property type="entry name" value="TerC"/>
    <property type="match status" value="1"/>
</dbReference>